<evidence type="ECO:0000256" key="1">
    <source>
        <dbReference type="ARBA" id="ARBA00010928"/>
    </source>
</evidence>
<evidence type="ECO:0000259" key="5">
    <source>
        <dbReference type="Pfam" id="PF22725"/>
    </source>
</evidence>
<comment type="similarity">
    <text evidence="1">Belongs to the Gfo/Idh/MocA family.</text>
</comment>
<dbReference type="AlphaFoldDB" id="A0A1H4JHK5"/>
<dbReference type="EMBL" id="FNSQ01000005">
    <property type="protein sequence ID" value="SEB45761.1"/>
    <property type="molecule type" value="Genomic_DNA"/>
</dbReference>
<dbReference type="RefSeq" id="WP_060928240.1">
    <property type="nucleotide sequence ID" value="NZ_FNSQ01000005.1"/>
</dbReference>
<dbReference type="SUPFAM" id="SSF51735">
    <property type="entry name" value="NAD(P)-binding Rossmann-fold domains"/>
    <property type="match status" value="1"/>
</dbReference>
<sequence length="338" mass="36416">MTTHGAEVNWAVIGTGFISQSIADDLRLTPGARRQAVCSRDPDRARAFAADRGFAVAHGSVAALLDDSTVDAVYIATPHSTHAAIAIAALEAGKHVLIEKPMAVSAEQGRQIARAAAATGLFAMEAMWMRFNPAYRDLVAAARSGAIGEVRSVRASFGLPFGPADSTRWTEERASSTLLDQGIYPVTLALDVLGRPSRIRATGRVRDDGVDLTVHATFEYEDHRFAQLSASMVEYIEPTASASGSDGWMTVPAPFWAADEFTTRVGSIARALTEQHRTHHERRGNGYVPMLEAVTLAIAEHRTEHPTHSLADSIATLEVLDAVRHSLSSPTARPKETR</sequence>
<protein>
    <submittedName>
        <fullName evidence="6">Predicted dehydrogenase</fullName>
    </submittedName>
</protein>
<dbReference type="Gene3D" id="3.30.360.10">
    <property type="entry name" value="Dihydrodipicolinate Reductase, domain 2"/>
    <property type="match status" value="1"/>
</dbReference>
<dbReference type="Pfam" id="PF22725">
    <property type="entry name" value="GFO_IDH_MocA_C3"/>
    <property type="match status" value="1"/>
</dbReference>
<dbReference type="SUPFAM" id="SSF55347">
    <property type="entry name" value="Glyceraldehyde-3-phosphate dehydrogenase-like, C-terminal domain"/>
    <property type="match status" value="1"/>
</dbReference>
<keyword evidence="3" id="KW-0520">NAD</keyword>
<name>A0A1H4JHK5_9MICO</name>
<dbReference type="Proteomes" id="UP000183750">
    <property type="component" value="Unassembled WGS sequence"/>
</dbReference>
<dbReference type="InterPro" id="IPR055170">
    <property type="entry name" value="GFO_IDH_MocA-like_dom"/>
</dbReference>
<proteinExistence type="inferred from homology"/>
<evidence type="ECO:0000313" key="6">
    <source>
        <dbReference type="EMBL" id="SEB45761.1"/>
    </source>
</evidence>
<feature type="domain" description="Gfo/Idh/MocA-like oxidoreductase N-terminal" evidence="4">
    <location>
        <begin position="8"/>
        <end position="123"/>
    </location>
</feature>
<gene>
    <name evidence="6" type="ORF">SAMN04489807_0836</name>
</gene>
<dbReference type="GO" id="GO:0000166">
    <property type="term" value="F:nucleotide binding"/>
    <property type="evidence" value="ECO:0007669"/>
    <property type="project" value="InterPro"/>
</dbReference>
<keyword evidence="7" id="KW-1185">Reference proteome</keyword>
<keyword evidence="2" id="KW-0560">Oxidoreductase</keyword>
<evidence type="ECO:0000256" key="3">
    <source>
        <dbReference type="ARBA" id="ARBA00023027"/>
    </source>
</evidence>
<evidence type="ECO:0000259" key="4">
    <source>
        <dbReference type="Pfam" id="PF01408"/>
    </source>
</evidence>
<dbReference type="InterPro" id="IPR036291">
    <property type="entry name" value="NAD(P)-bd_dom_sf"/>
</dbReference>
<evidence type="ECO:0000313" key="7">
    <source>
        <dbReference type="Proteomes" id="UP000183750"/>
    </source>
</evidence>
<dbReference type="GO" id="GO:0016491">
    <property type="term" value="F:oxidoreductase activity"/>
    <property type="evidence" value="ECO:0007669"/>
    <property type="project" value="UniProtKB-KW"/>
</dbReference>
<feature type="domain" description="GFO/IDH/MocA-like oxidoreductase" evidence="5">
    <location>
        <begin position="136"/>
        <end position="249"/>
    </location>
</feature>
<dbReference type="PANTHER" id="PTHR22604:SF105">
    <property type="entry name" value="TRANS-1,2-DIHYDROBENZENE-1,2-DIOL DEHYDROGENASE"/>
    <property type="match status" value="1"/>
</dbReference>
<dbReference type="Pfam" id="PF01408">
    <property type="entry name" value="GFO_IDH_MocA"/>
    <property type="match status" value="1"/>
</dbReference>
<dbReference type="InterPro" id="IPR000683">
    <property type="entry name" value="Gfo/Idh/MocA-like_OxRdtase_N"/>
</dbReference>
<reference evidence="7" key="1">
    <citation type="submission" date="2016-10" db="EMBL/GenBank/DDBJ databases">
        <authorList>
            <person name="Varghese N."/>
            <person name="Submissions S."/>
        </authorList>
    </citation>
    <scope>NUCLEOTIDE SEQUENCE [LARGE SCALE GENOMIC DNA]</scope>
    <source>
        <strain evidence="7">DSM 16089</strain>
    </source>
</reference>
<accession>A0A1H4JHK5</accession>
<dbReference type="InterPro" id="IPR050984">
    <property type="entry name" value="Gfo/Idh/MocA_domain"/>
</dbReference>
<evidence type="ECO:0000256" key="2">
    <source>
        <dbReference type="ARBA" id="ARBA00023002"/>
    </source>
</evidence>
<dbReference type="PANTHER" id="PTHR22604">
    <property type="entry name" value="OXIDOREDUCTASES"/>
    <property type="match status" value="1"/>
</dbReference>
<organism evidence="6 7">
    <name type="scientific">Microbacterium hydrocarbonoxydans</name>
    <dbReference type="NCBI Taxonomy" id="273678"/>
    <lineage>
        <taxon>Bacteria</taxon>
        <taxon>Bacillati</taxon>
        <taxon>Actinomycetota</taxon>
        <taxon>Actinomycetes</taxon>
        <taxon>Micrococcales</taxon>
        <taxon>Microbacteriaceae</taxon>
        <taxon>Microbacterium</taxon>
    </lineage>
</organism>
<dbReference type="Gene3D" id="3.40.50.720">
    <property type="entry name" value="NAD(P)-binding Rossmann-like Domain"/>
    <property type="match status" value="1"/>
</dbReference>